<evidence type="ECO:0000313" key="6">
    <source>
        <dbReference type="Proteomes" id="UP000283269"/>
    </source>
</evidence>
<organism evidence="5 6">
    <name type="scientific">Psilocybe cyanescens</name>
    <dbReference type="NCBI Taxonomy" id="93625"/>
    <lineage>
        <taxon>Eukaryota</taxon>
        <taxon>Fungi</taxon>
        <taxon>Dikarya</taxon>
        <taxon>Basidiomycota</taxon>
        <taxon>Agaricomycotina</taxon>
        <taxon>Agaricomycetes</taxon>
        <taxon>Agaricomycetidae</taxon>
        <taxon>Agaricales</taxon>
        <taxon>Agaricineae</taxon>
        <taxon>Strophariaceae</taxon>
        <taxon>Psilocybe</taxon>
    </lineage>
</organism>
<dbReference type="SMART" id="SM00248">
    <property type="entry name" value="ANK"/>
    <property type="match status" value="11"/>
</dbReference>
<sequence length="1943" mass="217646">MQPTTEIEAFIERVDALPAGPGVSLDAALQPSLDDEAELRKLFATDKKNMRLSNPHIGLVDVFDAPATIRTIRARVVDGEDDLSAKYVMPVTDNRRSEGAPSTVTDLEEFKKHWAVFTEGSLSQLVNWNNVVAAGGSVLACLTPIPDADKASKRTIRTYYHSQAYPTSDVDLFLWGLTPEQAEVKIKEIYEAVRDSVPWDVTCIRTKHTVSIHSQYPYRSVQIVLRLYQSPAEILAGFDIDAPCCAYDGNRVWANPRAIVAMMRQCNTVDMTRRSPSYEVRLAKYSQRYFEVYVPTLERSKIDPTIYERSIARMEGLARLLALEKLADDNMRSTFLEGRRQLRGRTFANALAQHRRRTRRKFKGDLKGEKNSGIVEMNDYDVASLHLPYGPGWDAKRIDKLVYQTDLGMNSTFNPKNKGRRLHRHPAFFGTIEECIEDCCGNCPSAIDDDEKKLQEEEDEAYIRGRIQFIEENPGRQSMTGSFKPIDVGEWSDQVYIKPSQELFTAIAAHDRATVQRLLAAEGVDVNQRDHVGRTALHVALFSNATDIALELIDAGARITARIADGRAPLHLAAQFDQIGVINKLLEKSAKNAVEAESKSREVKGEDAMDYQGAATRPSSEDDWSSHDDEDIVMSDVDEDDEGEDEDDNEEEDEDDEDEGRPRKKKDATTDAEEAAQEDLESDDQPDIININEFDWDFGFSALSYAVLFASVSTIEALLADGADLKLASKATGDKTPLHPLTLTILREDEDEACAIAECLFKAGATSSTANDNMRTIFHAAVHAGRTKLVETMLRCDPHAATVIDFPMLQDRNVTFPIVTAINKKHYGIVALLLAHDAKLELDERDISRATAAASTNVVRMLNRWGGNRVTNYVQIAHQPVEVALKNHDDLSKLLISLGASVDIAILESFGNYSDVSHRRTIKEWVDVAILVLEKQIEDRKADETVVVDTPMAEPGDEEEEKGWKGFYKKQIEAQAKIKAESEWDATVTSKRRQTRINKEILEQMEDIKEFLVEIQTLLAEKGAKGWTEVYPDIETQATIEGPLRNRRRGGLFSGGGGGGGGGQSRKTKLTESGKSSYVMLNGGPHYYDSQPVAQHLIPAYDELFEACYAGDNDKIQKLCLPHDGQSTIAGPLNISVREVDSSMGQYDQYGIGYTPLTVAIEGRRWSTAKVILAVATAQYHPRDKKDRIKFNLDIKLVSSEDDDDSDNESVASGDSDITIEQEEVNFVDIATRKSTVQSTVHPKKMLTQVEFKWILQPSTEKQKPQSITSDPLHKTIAERNLEAFKHVVDLYQSLAKPLEINANLLNSILNHDQVEMLDEFIRRTGGGLNISLIKSNTSQQGEALPIATNDTNKVYQGLDVHGKKRMDLARKNDPDAADADDPEKRDVPLLWQAIQAGGKHTIEYLRTDRPLAAYRAYIATAALGDEKARWLKHFLFGKKEMEGALAMADARKRLAGMLGWKINSLGESPLAAAIISDSIKMVELMERLEPGLTEKALKTNIKFVGINHLMFAVRHNCCVEVVDYLLAKNLSPLERDTHRGWNIFHYLCDQNNKKLLEHFLQKLPKDVNEELLKQQSKGQFNTPLHIAVKKGHIELVRVILEYTAAAATLLQMRDVDGQTALHSAVRTGRAETTQLLLDFAGTMPGLPSSPSSRNALEHANATLQQDLLNTEDSVGLTPVEISRNNELAARVSGFANADAVYRYSAGTLRSGVQPDVEPRRVEVARAITDAEWRQRRRQNAFQARRHVGGRTEKGVEDVKRLLVRLEAQAQGVDGNGVGAKGRLNVGTLKVWIAEMDRLIAREKEREQKRGDELRKEEEEEEEERRNKGREWKEGDPEPVVDGEDMMRTHRVLEDIVGSKATSHRHLIHLLDVQRSVHATLVKASSEERAEDEEDEDYGRRHRRIQKHGAEGELETEDAEAEERRERRMSMVFQYIALGPDTL</sequence>
<feature type="region of interest" description="Disordered" evidence="4">
    <location>
        <begin position="1884"/>
        <end position="1925"/>
    </location>
</feature>
<evidence type="ECO:0000256" key="4">
    <source>
        <dbReference type="SAM" id="MobiDB-lite"/>
    </source>
</evidence>
<reference evidence="5 6" key="1">
    <citation type="journal article" date="2018" name="Evol. Lett.">
        <title>Horizontal gene cluster transfer increased hallucinogenic mushroom diversity.</title>
        <authorList>
            <person name="Reynolds H.T."/>
            <person name="Vijayakumar V."/>
            <person name="Gluck-Thaler E."/>
            <person name="Korotkin H.B."/>
            <person name="Matheny P.B."/>
            <person name="Slot J.C."/>
        </authorList>
    </citation>
    <scope>NUCLEOTIDE SEQUENCE [LARGE SCALE GENOMIC DNA]</scope>
    <source>
        <strain evidence="5 6">2631</strain>
    </source>
</reference>
<evidence type="ECO:0000256" key="1">
    <source>
        <dbReference type="ARBA" id="ARBA00022737"/>
    </source>
</evidence>
<proteinExistence type="predicted"/>
<accession>A0A409WWI7</accession>
<dbReference type="PANTHER" id="PTHR24198:SF165">
    <property type="entry name" value="ANKYRIN REPEAT-CONTAINING PROTEIN-RELATED"/>
    <property type="match status" value="1"/>
</dbReference>
<feature type="repeat" description="ANK" evidence="3">
    <location>
        <begin position="698"/>
        <end position="730"/>
    </location>
</feature>
<evidence type="ECO:0008006" key="7">
    <source>
        <dbReference type="Google" id="ProtNLM"/>
    </source>
</evidence>
<dbReference type="InParanoid" id="A0A409WWI7"/>
<dbReference type="SUPFAM" id="SSF48403">
    <property type="entry name" value="Ankyrin repeat"/>
    <property type="match status" value="2"/>
</dbReference>
<gene>
    <name evidence="5" type="ORF">CVT25_009201</name>
</gene>
<dbReference type="EMBL" id="NHYD01003092">
    <property type="protein sequence ID" value="PPQ82826.1"/>
    <property type="molecule type" value="Genomic_DNA"/>
</dbReference>
<dbReference type="Pfam" id="PF12796">
    <property type="entry name" value="Ank_2"/>
    <property type="match status" value="2"/>
</dbReference>
<feature type="compositionally biased region" description="Basic and acidic residues" evidence="4">
    <location>
        <begin position="1805"/>
        <end position="1817"/>
    </location>
</feature>
<keyword evidence="6" id="KW-1185">Reference proteome</keyword>
<evidence type="ECO:0000256" key="3">
    <source>
        <dbReference type="PROSITE-ProRule" id="PRU00023"/>
    </source>
</evidence>
<feature type="region of interest" description="Disordered" evidence="4">
    <location>
        <begin position="595"/>
        <end position="686"/>
    </location>
</feature>
<dbReference type="PANTHER" id="PTHR24198">
    <property type="entry name" value="ANKYRIN REPEAT AND PROTEIN KINASE DOMAIN-CONTAINING PROTEIN"/>
    <property type="match status" value="1"/>
</dbReference>
<dbReference type="Proteomes" id="UP000283269">
    <property type="component" value="Unassembled WGS sequence"/>
</dbReference>
<feature type="region of interest" description="Disordered" evidence="4">
    <location>
        <begin position="1042"/>
        <end position="1069"/>
    </location>
</feature>
<dbReference type="InterPro" id="IPR036770">
    <property type="entry name" value="Ankyrin_rpt-contain_sf"/>
</dbReference>
<feature type="compositionally biased region" description="Basic and acidic residues" evidence="4">
    <location>
        <begin position="1824"/>
        <end position="1836"/>
    </location>
</feature>
<keyword evidence="1" id="KW-0677">Repeat</keyword>
<feature type="compositionally biased region" description="Acidic residues" evidence="4">
    <location>
        <begin position="670"/>
        <end position="686"/>
    </location>
</feature>
<feature type="compositionally biased region" description="Gly residues" evidence="4">
    <location>
        <begin position="1052"/>
        <end position="1064"/>
    </location>
</feature>
<feature type="compositionally biased region" description="Acidic residues" evidence="4">
    <location>
        <begin position="1912"/>
        <end position="1921"/>
    </location>
</feature>
<feature type="repeat" description="ANK" evidence="3">
    <location>
        <begin position="1580"/>
        <end position="1605"/>
    </location>
</feature>
<dbReference type="Gene3D" id="1.25.40.20">
    <property type="entry name" value="Ankyrin repeat-containing domain"/>
    <property type="match status" value="4"/>
</dbReference>
<feature type="repeat" description="ANK" evidence="3">
    <location>
        <begin position="1617"/>
        <end position="1639"/>
    </location>
</feature>
<name>A0A409WWI7_PSICY</name>
<dbReference type="PROSITE" id="PS50297">
    <property type="entry name" value="ANK_REP_REGION"/>
    <property type="match status" value="4"/>
</dbReference>
<feature type="compositionally biased region" description="Acidic residues" evidence="4">
    <location>
        <begin position="628"/>
        <end position="659"/>
    </location>
</feature>
<dbReference type="PROSITE" id="PS50088">
    <property type="entry name" value="ANK_REPEAT"/>
    <property type="match status" value="5"/>
</dbReference>
<feature type="compositionally biased region" description="Basic and acidic residues" evidence="4">
    <location>
        <begin position="595"/>
        <end position="607"/>
    </location>
</feature>
<evidence type="ECO:0000313" key="5">
    <source>
        <dbReference type="EMBL" id="PPQ82826.1"/>
    </source>
</evidence>
<protein>
    <recommendedName>
        <fullName evidence="7">Ankyrin repeat protein</fullName>
    </recommendedName>
</protein>
<dbReference type="STRING" id="93625.A0A409WWI7"/>
<keyword evidence="2 3" id="KW-0040">ANK repeat</keyword>
<dbReference type="InterPro" id="IPR002110">
    <property type="entry name" value="Ankyrin_rpt"/>
</dbReference>
<feature type="repeat" description="ANK" evidence="3">
    <location>
        <begin position="532"/>
        <end position="564"/>
    </location>
</feature>
<feature type="repeat" description="ANK" evidence="3">
    <location>
        <begin position="565"/>
        <end position="597"/>
    </location>
</feature>
<dbReference type="OrthoDB" id="539213at2759"/>
<evidence type="ECO:0000256" key="2">
    <source>
        <dbReference type="ARBA" id="ARBA00023043"/>
    </source>
</evidence>
<comment type="caution">
    <text evidence="5">The sequence shown here is derived from an EMBL/GenBank/DDBJ whole genome shotgun (WGS) entry which is preliminary data.</text>
</comment>
<feature type="region of interest" description="Disordered" evidence="4">
    <location>
        <begin position="1805"/>
        <end position="1842"/>
    </location>
</feature>